<reference evidence="1" key="1">
    <citation type="submission" date="2020-10" db="EMBL/GenBank/DDBJ databases">
        <title>Taxonomic study of unclassified bacteria belonging to the class Ktedonobacteria.</title>
        <authorList>
            <person name="Yabe S."/>
            <person name="Wang C.M."/>
            <person name="Zheng Y."/>
            <person name="Sakai Y."/>
            <person name="Cavaletti L."/>
            <person name="Monciardini P."/>
            <person name="Donadio S."/>
        </authorList>
    </citation>
    <scope>NUCLEOTIDE SEQUENCE</scope>
    <source>
        <strain evidence="1">SOSP1-1</strain>
    </source>
</reference>
<proteinExistence type="predicted"/>
<evidence type="ECO:0000313" key="2">
    <source>
        <dbReference type="Proteomes" id="UP000612362"/>
    </source>
</evidence>
<keyword evidence="2" id="KW-1185">Reference proteome</keyword>
<dbReference type="Proteomes" id="UP000612362">
    <property type="component" value="Unassembled WGS sequence"/>
</dbReference>
<dbReference type="EMBL" id="BNJF01000001">
    <property type="protein sequence ID" value="GHO43034.1"/>
    <property type="molecule type" value="Genomic_DNA"/>
</dbReference>
<evidence type="ECO:0000313" key="1">
    <source>
        <dbReference type="EMBL" id="GHO43034.1"/>
    </source>
</evidence>
<protein>
    <submittedName>
        <fullName evidence="1">Uncharacterized protein</fullName>
    </submittedName>
</protein>
<organism evidence="1 2">
    <name type="scientific">Ktedonospora formicarum</name>
    <dbReference type="NCBI Taxonomy" id="2778364"/>
    <lineage>
        <taxon>Bacteria</taxon>
        <taxon>Bacillati</taxon>
        <taxon>Chloroflexota</taxon>
        <taxon>Ktedonobacteria</taxon>
        <taxon>Ktedonobacterales</taxon>
        <taxon>Ktedonobacteraceae</taxon>
        <taxon>Ktedonospora</taxon>
    </lineage>
</organism>
<dbReference type="AlphaFoldDB" id="A0A8J3HSS4"/>
<accession>A0A8J3HSS4</accession>
<gene>
    <name evidence="1" type="ORF">KSX_11970</name>
</gene>
<name>A0A8J3HSS4_9CHLR</name>
<comment type="caution">
    <text evidence="1">The sequence shown here is derived from an EMBL/GenBank/DDBJ whole genome shotgun (WGS) entry which is preliminary data.</text>
</comment>
<sequence length="63" mass="7610">MLLPYSTRAAFEVWLKQFLEGHGRREEREWQENKAKTCDKIGYASLSIFNEWWRITRGMPCLM</sequence>